<evidence type="ECO:0000259" key="2">
    <source>
        <dbReference type="Pfam" id="PF03781"/>
    </source>
</evidence>
<reference evidence="3 4" key="1">
    <citation type="submission" date="2019-09" db="EMBL/GenBank/DDBJ databases">
        <title>Bacillus ochoae sp. nov., Paenibacillus whitsoniae sp. nov., Paenibacillus spiritus sp. nov. Isolated from the Mars Exploration Rover during spacecraft assembly.</title>
        <authorList>
            <person name="Seuylemezian A."/>
            <person name="Vaishampayan P."/>
        </authorList>
    </citation>
    <scope>NUCLEOTIDE SEQUENCE [LARGE SCALE GENOMIC DNA]</scope>
    <source>
        <strain evidence="3 4">MER_111</strain>
    </source>
</reference>
<dbReference type="Pfam" id="PF03781">
    <property type="entry name" value="FGE-sulfatase"/>
    <property type="match status" value="1"/>
</dbReference>
<comment type="caution">
    <text evidence="3">The sequence shown here is derived from an EMBL/GenBank/DDBJ whole genome shotgun (WGS) entry which is preliminary data.</text>
</comment>
<dbReference type="SUPFAM" id="SSF56436">
    <property type="entry name" value="C-type lectin-like"/>
    <property type="match status" value="1"/>
</dbReference>
<sequence>MVISACSDGNAASSSPPGQSARPENSARPANGSDASNHSAEPGSSEVPGHSAVPDHPDSTESSARADKASGLVFIQGGAVRSTRTAEAGTRKEVASFYIGKYEVTQQEWTEVMGNNPSQFRGDRLPVEGISWYDAVEYCNKRSLKEGYTPVYRIDKSKPDPGNKNDHDPVKWKVTIKEGANGYRLPTEAEWEYAAGGGQQSRDDLYSGSGNAEDVAWYWRNAGDKPLTGDWNWPLIESNHNRTHPVGSKKPNGLGLYDMSGNVREWCWNWYENPEGDTGSLKIVKGGGWIGDVVSSEIAYRGKFEASGLGPDQGLRVARSE</sequence>
<dbReference type="InterPro" id="IPR042095">
    <property type="entry name" value="SUMF_sf"/>
</dbReference>
<dbReference type="PANTHER" id="PTHR23150:SF19">
    <property type="entry name" value="FORMYLGLYCINE-GENERATING ENZYME"/>
    <property type="match status" value="1"/>
</dbReference>
<dbReference type="InterPro" id="IPR005532">
    <property type="entry name" value="SUMF_dom"/>
</dbReference>
<dbReference type="EMBL" id="VYKK01000011">
    <property type="protein sequence ID" value="KAA9005040.1"/>
    <property type="molecule type" value="Genomic_DNA"/>
</dbReference>
<evidence type="ECO:0000256" key="1">
    <source>
        <dbReference type="SAM" id="MobiDB-lite"/>
    </source>
</evidence>
<evidence type="ECO:0000313" key="4">
    <source>
        <dbReference type="Proteomes" id="UP000367750"/>
    </source>
</evidence>
<dbReference type="OrthoDB" id="9768004at2"/>
<organism evidence="3 4">
    <name type="scientific">Paenibacillus spiritus</name>
    <dbReference type="NCBI Taxonomy" id="2496557"/>
    <lineage>
        <taxon>Bacteria</taxon>
        <taxon>Bacillati</taxon>
        <taxon>Bacillota</taxon>
        <taxon>Bacilli</taxon>
        <taxon>Bacillales</taxon>
        <taxon>Paenibacillaceae</taxon>
        <taxon>Paenibacillus</taxon>
    </lineage>
</organism>
<proteinExistence type="predicted"/>
<feature type="region of interest" description="Disordered" evidence="1">
    <location>
        <begin position="1"/>
        <end position="65"/>
    </location>
</feature>
<dbReference type="PANTHER" id="PTHR23150">
    <property type="entry name" value="SULFATASE MODIFYING FACTOR 1, 2"/>
    <property type="match status" value="1"/>
</dbReference>
<feature type="domain" description="Sulfatase-modifying factor enzyme-like" evidence="2">
    <location>
        <begin position="70"/>
        <end position="319"/>
    </location>
</feature>
<protein>
    <submittedName>
        <fullName evidence="3">Formylglycine-generating enzyme family protein</fullName>
    </submittedName>
</protein>
<dbReference type="GO" id="GO:0120147">
    <property type="term" value="F:formylglycine-generating oxidase activity"/>
    <property type="evidence" value="ECO:0007669"/>
    <property type="project" value="TreeGrafter"/>
</dbReference>
<dbReference type="AlphaFoldDB" id="A0A5J5GAT3"/>
<dbReference type="InterPro" id="IPR051043">
    <property type="entry name" value="Sulfatase_Mod_Factor_Kinase"/>
</dbReference>
<dbReference type="Gene3D" id="3.90.1580.10">
    <property type="entry name" value="paralog of FGE (formylglycine-generating enzyme)"/>
    <property type="match status" value="1"/>
</dbReference>
<accession>A0A5J5GAT3</accession>
<evidence type="ECO:0000313" key="3">
    <source>
        <dbReference type="EMBL" id="KAA9005040.1"/>
    </source>
</evidence>
<dbReference type="InterPro" id="IPR016187">
    <property type="entry name" value="CTDL_fold"/>
</dbReference>
<name>A0A5J5GAT3_9BACL</name>
<gene>
    <name evidence="3" type="ORF">F4V43_09065</name>
</gene>
<dbReference type="Proteomes" id="UP000367750">
    <property type="component" value="Unassembled WGS sequence"/>
</dbReference>
<keyword evidence="4" id="KW-1185">Reference proteome</keyword>
<feature type="compositionally biased region" description="Basic and acidic residues" evidence="1">
    <location>
        <begin position="53"/>
        <end position="65"/>
    </location>
</feature>